<sequence>MASYGWLIKELKRYPEKLLTYEELKSTRGIGFSRQHLHRLESQKQFPGRVQIGDHHIGWLAAEMDDWIEARAAGRLGWKPNGVRK</sequence>
<reference evidence="1 2" key="1">
    <citation type="submission" date="2016-11" db="EMBL/GenBank/DDBJ databases">
        <authorList>
            <person name="Jaros S."/>
            <person name="Januszkiewicz K."/>
            <person name="Wedrychowicz H."/>
        </authorList>
    </citation>
    <scope>NUCLEOTIDE SEQUENCE [LARGE SCALE GENOMIC DNA]</scope>
    <source>
        <strain evidence="1 2">GAS138</strain>
    </source>
</reference>
<proteinExistence type="predicted"/>
<protein>
    <submittedName>
        <fullName evidence="1">Prophage CP4-57 regulatory protein (AlpA)</fullName>
    </submittedName>
</protein>
<evidence type="ECO:0000313" key="2">
    <source>
        <dbReference type="Proteomes" id="UP000189796"/>
    </source>
</evidence>
<dbReference type="Pfam" id="PF05930">
    <property type="entry name" value="Phage_AlpA"/>
    <property type="match status" value="1"/>
</dbReference>
<dbReference type="AlphaFoldDB" id="A0A1M5REZ5"/>
<dbReference type="InterPro" id="IPR010260">
    <property type="entry name" value="AlpA"/>
</dbReference>
<dbReference type="Proteomes" id="UP000189796">
    <property type="component" value="Chromosome I"/>
</dbReference>
<organism evidence="1 2">
    <name type="scientific">Bradyrhizobium erythrophlei</name>
    <dbReference type="NCBI Taxonomy" id="1437360"/>
    <lineage>
        <taxon>Bacteria</taxon>
        <taxon>Pseudomonadati</taxon>
        <taxon>Pseudomonadota</taxon>
        <taxon>Alphaproteobacteria</taxon>
        <taxon>Hyphomicrobiales</taxon>
        <taxon>Nitrobacteraceae</taxon>
        <taxon>Bradyrhizobium</taxon>
    </lineage>
</organism>
<name>A0A1M5REZ5_9BRAD</name>
<gene>
    <name evidence="1" type="ORF">SAMN05443248_4207</name>
</gene>
<dbReference type="EMBL" id="LT670817">
    <property type="protein sequence ID" value="SHH24917.1"/>
    <property type="molecule type" value="Genomic_DNA"/>
</dbReference>
<evidence type="ECO:0000313" key="1">
    <source>
        <dbReference type="EMBL" id="SHH24917.1"/>
    </source>
</evidence>
<accession>A0A1M5REZ5</accession>